<dbReference type="RefSeq" id="WP_073550634.1">
    <property type="nucleotide sequence ID" value="NZ_CAWMVK010000006.1"/>
</dbReference>
<evidence type="ECO:0000313" key="1">
    <source>
        <dbReference type="EMBL" id="OKH23923.1"/>
    </source>
</evidence>
<reference evidence="1 2" key="1">
    <citation type="submission" date="2016-11" db="EMBL/GenBank/DDBJ databases">
        <title>Draft Genome Sequences of Nine Cyanobacterial Strains from Diverse Habitats.</title>
        <authorList>
            <person name="Zhu T."/>
            <person name="Hou S."/>
            <person name="Lu X."/>
            <person name="Hess W.R."/>
        </authorList>
    </citation>
    <scope>NUCLEOTIDE SEQUENCE [LARGE SCALE GENOMIC DNA]</scope>
    <source>
        <strain evidence="1 2">5.2 s.c.1</strain>
    </source>
</reference>
<sequence length="148" mass="17477">MNLKLEIWKAEIYCPHQEIVLRDDTIRAVKVPFSISDSNEGVILFDNFRLVESRFRFGSNTEFALVFEIKLRNDPEYLNSSQYHEDVDSAFTQECCFLTFYPTEEPVQPEVLRLDAWASPPYEFSRYTRLDPTYPLILDDEPTQPLPW</sequence>
<gene>
    <name evidence="1" type="ORF">NIES1031_16635</name>
</gene>
<keyword evidence="2" id="KW-1185">Reference proteome</keyword>
<name>A0A1U7HK03_9CHRO</name>
<evidence type="ECO:0000313" key="2">
    <source>
        <dbReference type="Proteomes" id="UP000185984"/>
    </source>
</evidence>
<dbReference type="AlphaFoldDB" id="A0A1U7HK03"/>
<organism evidence="1 2">
    <name type="scientific">Chroogloeocystis siderophila 5.2 s.c.1</name>
    <dbReference type="NCBI Taxonomy" id="247279"/>
    <lineage>
        <taxon>Bacteria</taxon>
        <taxon>Bacillati</taxon>
        <taxon>Cyanobacteriota</taxon>
        <taxon>Cyanophyceae</taxon>
        <taxon>Oscillatoriophycideae</taxon>
        <taxon>Chroococcales</taxon>
        <taxon>Chroococcaceae</taxon>
        <taxon>Chroogloeocystis</taxon>
    </lineage>
</organism>
<accession>A0A1U7HK03</accession>
<dbReference type="EMBL" id="MRCC01000014">
    <property type="protein sequence ID" value="OKH23923.1"/>
    <property type="molecule type" value="Genomic_DNA"/>
</dbReference>
<comment type="caution">
    <text evidence="1">The sequence shown here is derived from an EMBL/GenBank/DDBJ whole genome shotgun (WGS) entry which is preliminary data.</text>
</comment>
<proteinExistence type="predicted"/>
<protein>
    <submittedName>
        <fullName evidence="1">Uncharacterized protein</fullName>
    </submittedName>
</protein>
<dbReference type="Proteomes" id="UP000185984">
    <property type="component" value="Unassembled WGS sequence"/>
</dbReference>